<keyword evidence="2" id="KW-0690">Ribosome biogenesis</keyword>
<comment type="similarity">
    <text evidence="5">Belongs to the TRAFAC class translation factor GTPase superfamily. Bms1-like GTPase family. TSR1 subfamily.</text>
</comment>
<dbReference type="GO" id="GO:0030688">
    <property type="term" value="C:preribosome, small subunit precursor"/>
    <property type="evidence" value="ECO:0007669"/>
    <property type="project" value="TreeGrafter"/>
</dbReference>
<keyword evidence="3" id="KW-0539">Nucleus</keyword>
<feature type="transmembrane region" description="Helical" evidence="8">
    <location>
        <begin position="620"/>
        <end position="639"/>
    </location>
</feature>
<dbReference type="InterPro" id="IPR030387">
    <property type="entry name" value="G_Bms1/Tsr1_dom"/>
</dbReference>
<protein>
    <recommendedName>
        <fullName evidence="6">Pre-rRNA-processing protein TSR1 homolog</fullName>
    </recommendedName>
</protein>
<dbReference type="InterPro" id="IPR039761">
    <property type="entry name" value="Bms1/Tsr1"/>
</dbReference>
<name>A0A0N5CKQ2_THECL</name>
<dbReference type="PROSITE" id="PS51714">
    <property type="entry name" value="G_BMS1"/>
    <property type="match status" value="1"/>
</dbReference>
<dbReference type="Pfam" id="PF22298">
    <property type="entry name" value="Tsr1_G-like"/>
    <property type="match status" value="1"/>
</dbReference>
<keyword evidence="11" id="KW-1185">Reference proteome</keyword>
<evidence type="ECO:0000313" key="11">
    <source>
        <dbReference type="Proteomes" id="UP000276776"/>
    </source>
</evidence>
<evidence type="ECO:0000313" key="10">
    <source>
        <dbReference type="EMBL" id="VDM95713.1"/>
    </source>
</evidence>
<evidence type="ECO:0000256" key="7">
    <source>
        <dbReference type="SAM" id="MobiDB-lite"/>
    </source>
</evidence>
<dbReference type="OrthoDB" id="119302at2759"/>
<dbReference type="GO" id="GO:0000462">
    <property type="term" value="P:maturation of SSU-rRNA from tricistronic rRNA transcript (SSU-rRNA, 5.8S rRNA, LSU-rRNA)"/>
    <property type="evidence" value="ECO:0007669"/>
    <property type="project" value="TreeGrafter"/>
</dbReference>
<keyword evidence="8" id="KW-0812">Transmembrane</keyword>
<dbReference type="AlphaFoldDB" id="A0A0N5CKQ2"/>
<dbReference type="EMBL" id="UYYF01000054">
    <property type="protein sequence ID" value="VDM95713.1"/>
    <property type="molecule type" value="Genomic_DNA"/>
</dbReference>
<feature type="compositionally biased region" description="Basic residues" evidence="7">
    <location>
        <begin position="52"/>
        <end position="66"/>
    </location>
</feature>
<evidence type="ECO:0000256" key="3">
    <source>
        <dbReference type="ARBA" id="ARBA00023242"/>
    </source>
</evidence>
<dbReference type="SMART" id="SM01362">
    <property type="entry name" value="DUF663"/>
    <property type="match status" value="1"/>
</dbReference>
<feature type="region of interest" description="Disordered" evidence="7">
    <location>
        <begin position="1"/>
        <end position="73"/>
    </location>
</feature>
<evidence type="ECO:0000259" key="9">
    <source>
        <dbReference type="PROSITE" id="PS51714"/>
    </source>
</evidence>
<evidence type="ECO:0000256" key="5">
    <source>
        <dbReference type="ARBA" id="ARBA00038288"/>
    </source>
</evidence>
<dbReference type="GO" id="GO:0000479">
    <property type="term" value="P:endonucleolytic cleavage of tricistronic rRNA transcript (SSU-rRNA, 5.8S rRNA, LSU-rRNA)"/>
    <property type="evidence" value="ECO:0007669"/>
    <property type="project" value="TreeGrafter"/>
</dbReference>
<gene>
    <name evidence="10" type="ORF">TCLT_LOCUS660</name>
</gene>
<evidence type="ECO:0000256" key="2">
    <source>
        <dbReference type="ARBA" id="ARBA00022517"/>
    </source>
</evidence>
<dbReference type="Pfam" id="PF04950">
    <property type="entry name" value="RIBIOP_C"/>
    <property type="match status" value="1"/>
</dbReference>
<feature type="compositionally biased region" description="Basic residues" evidence="7">
    <location>
        <begin position="13"/>
        <end position="25"/>
    </location>
</feature>
<dbReference type="Pfam" id="PF08142">
    <property type="entry name" value="AARP2CN"/>
    <property type="match status" value="1"/>
</dbReference>
<accession>A0A0N5CKQ2</accession>
<comment type="subcellular location">
    <subcellularLocation>
        <location evidence="1">Nucleus</location>
        <location evidence="1">Nucleolus</location>
    </subcellularLocation>
</comment>
<dbReference type="GO" id="GO:0003924">
    <property type="term" value="F:GTPase activity"/>
    <property type="evidence" value="ECO:0007669"/>
    <property type="project" value="TreeGrafter"/>
</dbReference>
<sequence length="764" mass="87469">MGSGHRAGPLKQSNKKHKGGRHRSKGFLNKISKGKSGENATSHKCRFAVGKNARRHRTQQLRMKKRNASESNQMTEPYWEQPPIFVMVLSFDKNYLPHEFLGLMCSCDESAQVHPTYGCGMCHVLIKKLKSHYVFTAPLLFCTDVVLNYLKIADVVVFIWPSNCEITTENDILISTLLSYGLPTTMHFVPKLGAVTIPKQKENIRKNVSKMIANWSFGDEKLMECDRTSDGLRTLRLISAVKKKPSPMQKMRPFLVAESISETEIEGDFCTLKVTGYLKGQSLNVNSLIHVPCLGDFQMNKIVIEDDLLLPNKPRHGKRVAGTTFYPNADLQTSLESETVLDPMDAEQTWPVEEEIPKEAFKTAKVIKKVPVGTSTYQAEWIIDEDEEGTDGMEIDDIVRNIEEIGTKHQDSESENELETKSDTHDREDLMEIGDEEIDAEEVEKYRKARENEQFPDEIDTPMDVQARIRFQRYRALKSFRASPWDPLENLPSSYSRIFKFSDYRKSKKIALSAVATEAECSAPKGAFLSLYISKVPVNSINDWPTDTPLVVYGLLAHEHKMSVLNMVLKKHPSCTVPIPNKQKLVFHVGYRYFEAEPVFSQNTNGDKAKMERFMPENRYFVASVFAPIIFLPAPVLVYRIDSRGNHHLVATGSVLDCNPDRVILKRVVLSGHPFKINRRNVVVRYMFFNRDDIEWFKPVELYTQHGRRGHIKEALGTHGHMKCVFDQHLNAMDTVMMNLYKRVFPKWTYSPVTPLHFTQKKRK</sequence>
<dbReference type="Proteomes" id="UP000276776">
    <property type="component" value="Unassembled WGS sequence"/>
</dbReference>
<reference evidence="10 11" key="2">
    <citation type="submission" date="2018-11" db="EMBL/GenBank/DDBJ databases">
        <authorList>
            <consortium name="Pathogen Informatics"/>
        </authorList>
    </citation>
    <scope>NUCLEOTIDE SEQUENCE [LARGE SCALE GENOMIC DNA]</scope>
</reference>
<dbReference type="InterPro" id="IPR007034">
    <property type="entry name" value="BMS1_TSR1_C"/>
</dbReference>
<keyword evidence="8" id="KW-0472">Membrane</keyword>
<dbReference type="PANTHER" id="PTHR12858:SF1">
    <property type="entry name" value="PRE-RRNA-PROCESSING PROTEIN TSR1 HOMOLOG"/>
    <property type="match status" value="1"/>
</dbReference>
<feature type="domain" description="Bms1-type G" evidence="9">
    <location>
        <begin position="82"/>
        <end position="244"/>
    </location>
</feature>
<proteinExistence type="inferred from homology"/>
<dbReference type="GO" id="GO:0005525">
    <property type="term" value="F:GTP binding"/>
    <property type="evidence" value="ECO:0007669"/>
    <property type="project" value="TreeGrafter"/>
</dbReference>
<organism evidence="12">
    <name type="scientific">Thelazia callipaeda</name>
    <name type="common">Oriental eyeworm</name>
    <name type="synonym">Parasitic nematode</name>
    <dbReference type="NCBI Taxonomy" id="103827"/>
    <lineage>
        <taxon>Eukaryota</taxon>
        <taxon>Metazoa</taxon>
        <taxon>Ecdysozoa</taxon>
        <taxon>Nematoda</taxon>
        <taxon>Chromadorea</taxon>
        <taxon>Rhabditida</taxon>
        <taxon>Spirurina</taxon>
        <taxon>Spiruromorpha</taxon>
        <taxon>Thelazioidea</taxon>
        <taxon>Thelaziidae</taxon>
        <taxon>Thelazia</taxon>
    </lineage>
</organism>
<evidence type="ECO:0000313" key="12">
    <source>
        <dbReference type="WBParaSite" id="TCLT_0000065901-mRNA-1"/>
    </source>
</evidence>
<keyword evidence="8" id="KW-1133">Transmembrane helix</keyword>
<dbReference type="GO" id="GO:0005730">
    <property type="term" value="C:nucleolus"/>
    <property type="evidence" value="ECO:0007669"/>
    <property type="project" value="UniProtKB-SubCell"/>
</dbReference>
<dbReference type="STRING" id="103827.A0A0N5CKQ2"/>
<comment type="function">
    <text evidence="4">Required during maturation of the 40S ribosomal subunit in the nucleolus.</text>
</comment>
<dbReference type="SMART" id="SM00785">
    <property type="entry name" value="AARP2CN"/>
    <property type="match status" value="1"/>
</dbReference>
<dbReference type="WBParaSite" id="TCLT_0000065901-mRNA-1">
    <property type="protein sequence ID" value="TCLT_0000065901-mRNA-1"/>
    <property type="gene ID" value="TCLT_0000065901"/>
</dbReference>
<dbReference type="OMA" id="MNLPRFK"/>
<dbReference type="InterPro" id="IPR012948">
    <property type="entry name" value="AARP2CN"/>
</dbReference>
<evidence type="ECO:0000256" key="8">
    <source>
        <dbReference type="SAM" id="Phobius"/>
    </source>
</evidence>
<dbReference type="GO" id="GO:0034511">
    <property type="term" value="F:U3 snoRNA binding"/>
    <property type="evidence" value="ECO:0007669"/>
    <property type="project" value="TreeGrafter"/>
</dbReference>
<evidence type="ECO:0000256" key="4">
    <source>
        <dbReference type="ARBA" id="ARBA00037087"/>
    </source>
</evidence>
<evidence type="ECO:0000256" key="6">
    <source>
        <dbReference type="ARBA" id="ARBA00040070"/>
    </source>
</evidence>
<evidence type="ECO:0000256" key="1">
    <source>
        <dbReference type="ARBA" id="ARBA00004604"/>
    </source>
</evidence>
<reference evidence="12" key="1">
    <citation type="submission" date="2017-02" db="UniProtKB">
        <authorList>
            <consortium name="WormBaseParasite"/>
        </authorList>
    </citation>
    <scope>IDENTIFICATION</scope>
</reference>
<dbReference type="PANTHER" id="PTHR12858">
    <property type="entry name" value="RIBOSOME BIOGENESIS PROTEIN"/>
    <property type="match status" value="1"/>
</dbReference>